<protein>
    <submittedName>
        <fullName evidence="2">SnoaL-like domain protein</fullName>
    </submittedName>
</protein>
<accession>A0A1R4LUB7</accession>
<dbReference type="Proteomes" id="UP000188276">
    <property type="component" value="Unassembled WGS sequence"/>
</dbReference>
<name>A0A1R4LUB7_VIBR1</name>
<dbReference type="Gene3D" id="3.10.450.50">
    <property type="match status" value="1"/>
</dbReference>
<sequence length="128" mass="14664">MELFDRYIAAVMKKSSDGLAELFTAEGRLSMPFRRSREVVTGRENIRLHYANGFSVAPLCFTSIQDVNFHYTNDPDVAVIEYKLNGYTLPEKKTFILSYVNVIHVSDGKISELVDYEDVLNRDDIFNS</sequence>
<evidence type="ECO:0000313" key="3">
    <source>
        <dbReference type="Proteomes" id="UP000188276"/>
    </source>
</evidence>
<dbReference type="RefSeq" id="WP_077337787.1">
    <property type="nucleotide sequence ID" value="NZ_FULE01000092.1"/>
</dbReference>
<dbReference type="OrthoDB" id="117900at2"/>
<dbReference type="Pfam" id="PF12680">
    <property type="entry name" value="SnoaL_2"/>
    <property type="match status" value="1"/>
</dbReference>
<evidence type="ECO:0000313" key="2">
    <source>
        <dbReference type="EMBL" id="SJN60078.1"/>
    </source>
</evidence>
<dbReference type="InterPro" id="IPR037401">
    <property type="entry name" value="SnoaL-like"/>
</dbReference>
<dbReference type="AlphaFoldDB" id="A0A1R4LUB7"/>
<keyword evidence="3" id="KW-1185">Reference proteome</keyword>
<gene>
    <name evidence="2" type="ORF">VR7878_03982</name>
</gene>
<dbReference type="EMBL" id="FULE01000092">
    <property type="protein sequence ID" value="SJN60078.1"/>
    <property type="molecule type" value="Genomic_DNA"/>
</dbReference>
<dbReference type="InterPro" id="IPR032710">
    <property type="entry name" value="NTF2-like_dom_sf"/>
</dbReference>
<dbReference type="SUPFAM" id="SSF54427">
    <property type="entry name" value="NTF2-like"/>
    <property type="match status" value="1"/>
</dbReference>
<proteinExistence type="predicted"/>
<dbReference type="STRING" id="1123498.VR7878_03982"/>
<reference evidence="3" key="1">
    <citation type="submission" date="2017-02" db="EMBL/GenBank/DDBJ databases">
        <authorList>
            <person name="Rodrigo-Torres L."/>
            <person name="Arahal R.D."/>
            <person name="Lucena T."/>
        </authorList>
    </citation>
    <scope>NUCLEOTIDE SEQUENCE [LARGE SCALE GENOMIC DNA]</scope>
    <source>
        <strain evidence="3">CECT 7878</strain>
    </source>
</reference>
<evidence type="ECO:0000259" key="1">
    <source>
        <dbReference type="Pfam" id="PF12680"/>
    </source>
</evidence>
<feature type="domain" description="SnoaL-like" evidence="1">
    <location>
        <begin position="5"/>
        <end position="112"/>
    </location>
</feature>
<organism evidence="2 3">
    <name type="scientific">Vibrio ruber (strain DSM 16370 / JCM 11486 / BCRC 17186 / CECT 7878 / LMG 23124 / VR1)</name>
    <dbReference type="NCBI Taxonomy" id="1123498"/>
    <lineage>
        <taxon>Bacteria</taxon>
        <taxon>Pseudomonadati</taxon>
        <taxon>Pseudomonadota</taxon>
        <taxon>Gammaproteobacteria</taxon>
        <taxon>Vibrionales</taxon>
        <taxon>Vibrionaceae</taxon>
        <taxon>Vibrio</taxon>
    </lineage>
</organism>